<feature type="region of interest" description="Disordered" evidence="1">
    <location>
        <begin position="1"/>
        <end position="34"/>
    </location>
</feature>
<keyword evidence="3" id="KW-1185">Reference proteome</keyword>
<feature type="compositionally biased region" description="Basic and acidic residues" evidence="1">
    <location>
        <begin position="19"/>
        <end position="32"/>
    </location>
</feature>
<sequence length="78" mass="7933">MRQNRKLNSSRGRGGRRSGGRDGGGRQGRDDGGCGGSDCAIRGGGFGGGRHDGTEIFSRSNFAAGTSKLGIGKKKCSS</sequence>
<accession>A0A6A2Y851</accession>
<comment type="caution">
    <text evidence="2">The sequence shown here is derived from an EMBL/GenBank/DDBJ whole genome shotgun (WGS) entry which is preliminary data.</text>
</comment>
<name>A0A6A2Y851_HIBSY</name>
<organism evidence="2 3">
    <name type="scientific">Hibiscus syriacus</name>
    <name type="common">Rose of Sharon</name>
    <dbReference type="NCBI Taxonomy" id="106335"/>
    <lineage>
        <taxon>Eukaryota</taxon>
        <taxon>Viridiplantae</taxon>
        <taxon>Streptophyta</taxon>
        <taxon>Embryophyta</taxon>
        <taxon>Tracheophyta</taxon>
        <taxon>Spermatophyta</taxon>
        <taxon>Magnoliopsida</taxon>
        <taxon>eudicotyledons</taxon>
        <taxon>Gunneridae</taxon>
        <taxon>Pentapetalae</taxon>
        <taxon>rosids</taxon>
        <taxon>malvids</taxon>
        <taxon>Malvales</taxon>
        <taxon>Malvaceae</taxon>
        <taxon>Malvoideae</taxon>
        <taxon>Hibiscus</taxon>
    </lineage>
</organism>
<gene>
    <name evidence="2" type="ORF">F3Y22_tig00112225pilonHSYRG00066</name>
</gene>
<protein>
    <submittedName>
        <fullName evidence="2">Uncharacterized protein</fullName>
    </submittedName>
</protein>
<proteinExistence type="predicted"/>
<evidence type="ECO:0000313" key="3">
    <source>
        <dbReference type="Proteomes" id="UP000436088"/>
    </source>
</evidence>
<reference evidence="2" key="1">
    <citation type="submission" date="2019-09" db="EMBL/GenBank/DDBJ databases">
        <title>Draft genome information of white flower Hibiscus syriacus.</title>
        <authorList>
            <person name="Kim Y.-M."/>
        </authorList>
    </citation>
    <scope>NUCLEOTIDE SEQUENCE [LARGE SCALE GENOMIC DNA]</scope>
    <source>
        <strain evidence="2">YM2019G1</strain>
    </source>
</reference>
<evidence type="ECO:0000313" key="2">
    <source>
        <dbReference type="EMBL" id="KAE8669699.1"/>
    </source>
</evidence>
<dbReference type="EMBL" id="VEPZ02001522">
    <property type="protein sequence ID" value="KAE8669699.1"/>
    <property type="molecule type" value="Genomic_DNA"/>
</dbReference>
<dbReference type="Proteomes" id="UP000436088">
    <property type="component" value="Unassembled WGS sequence"/>
</dbReference>
<dbReference type="AlphaFoldDB" id="A0A6A2Y851"/>
<evidence type="ECO:0000256" key="1">
    <source>
        <dbReference type="SAM" id="MobiDB-lite"/>
    </source>
</evidence>